<dbReference type="Proteomes" id="UP000291819">
    <property type="component" value="Unassembled WGS sequence"/>
</dbReference>
<dbReference type="EMBL" id="SIXF01000001">
    <property type="protein sequence ID" value="TBO45129.1"/>
    <property type="molecule type" value="Genomic_DNA"/>
</dbReference>
<reference evidence="2 3" key="1">
    <citation type="submission" date="2019-02" db="EMBL/GenBank/DDBJ databases">
        <title>Pedobacter kyonggii whole genome sequence analysis.</title>
        <authorList>
            <person name="Dahal R.H."/>
        </authorList>
    </citation>
    <scope>NUCLEOTIDE SEQUENCE [LARGE SCALE GENOMIC DNA]</scope>
    <source>
        <strain evidence="2 3">K-4-11-1</strain>
    </source>
</reference>
<evidence type="ECO:0000256" key="1">
    <source>
        <dbReference type="SAM" id="MobiDB-lite"/>
    </source>
</evidence>
<evidence type="ECO:0000313" key="2">
    <source>
        <dbReference type="EMBL" id="TBO45129.1"/>
    </source>
</evidence>
<accession>A0A4V2JHD4</accession>
<comment type="caution">
    <text evidence="2">The sequence shown here is derived from an EMBL/GenBank/DDBJ whole genome shotgun (WGS) entry which is preliminary data.</text>
</comment>
<dbReference type="RefSeq" id="WP_131028172.1">
    <property type="nucleotide sequence ID" value="NZ_SIXF01000001.1"/>
</dbReference>
<evidence type="ECO:0000313" key="3">
    <source>
        <dbReference type="Proteomes" id="UP000291819"/>
    </source>
</evidence>
<feature type="region of interest" description="Disordered" evidence="1">
    <location>
        <begin position="34"/>
        <end position="64"/>
    </location>
</feature>
<protein>
    <submittedName>
        <fullName evidence="2">Uncharacterized protein</fullName>
    </submittedName>
</protein>
<feature type="region of interest" description="Disordered" evidence="1">
    <location>
        <begin position="74"/>
        <end position="93"/>
    </location>
</feature>
<dbReference type="OrthoDB" id="9969027at2"/>
<sequence length="93" mass="10326">MLIGFDSPRFPSCPDEVSWAPIQSGLGTVFFANGNRPQFNKPDRSGHRTQRGKADGGTFGSDKHRTLLFKKKSTDFSSEEVSLEHRGKNDEAI</sequence>
<proteinExistence type="predicted"/>
<feature type="compositionally biased region" description="Basic and acidic residues" evidence="1">
    <location>
        <begin position="82"/>
        <end position="93"/>
    </location>
</feature>
<keyword evidence="3" id="KW-1185">Reference proteome</keyword>
<name>A0A4V2JHD4_9SPHI</name>
<organism evidence="2 3">
    <name type="scientific">Pedobacter kyonggii</name>
    <dbReference type="NCBI Taxonomy" id="1926871"/>
    <lineage>
        <taxon>Bacteria</taxon>
        <taxon>Pseudomonadati</taxon>
        <taxon>Bacteroidota</taxon>
        <taxon>Sphingobacteriia</taxon>
        <taxon>Sphingobacteriales</taxon>
        <taxon>Sphingobacteriaceae</taxon>
        <taxon>Pedobacter</taxon>
    </lineage>
</organism>
<gene>
    <name evidence="2" type="ORF">EYS08_01995</name>
</gene>
<dbReference type="AlphaFoldDB" id="A0A4V2JHD4"/>